<comment type="subcellular location">
    <subcellularLocation>
        <location evidence="1">Nucleus</location>
    </subcellularLocation>
</comment>
<evidence type="ECO:0000313" key="11">
    <source>
        <dbReference type="EMBL" id="CCF56504.1"/>
    </source>
</evidence>
<accession>H2AQ54</accession>
<feature type="compositionally biased region" description="Basic residues" evidence="8">
    <location>
        <begin position="104"/>
        <end position="113"/>
    </location>
</feature>
<dbReference type="InterPro" id="IPR053820">
    <property type="entry name" value="MSL3_chromo-like"/>
</dbReference>
<reference evidence="11 12" key="1">
    <citation type="journal article" date="2011" name="Proc. Natl. Acad. Sci. U.S.A.">
        <title>Evolutionary erosion of yeast sex chromosomes by mating-type switching accidents.</title>
        <authorList>
            <person name="Gordon J.L."/>
            <person name="Armisen D."/>
            <person name="Proux-Wera E."/>
            <person name="Oheigeartaigh S.S."/>
            <person name="Byrne K.P."/>
            <person name="Wolfe K.H."/>
        </authorList>
    </citation>
    <scope>NUCLEOTIDE SEQUENCE [LARGE SCALE GENOMIC DNA]</scope>
    <source>
        <strain evidence="12">ATCC 22294 / BCRC 22015 / CBS 2517 / CECT 1963 / NBRC 1671 / NRRL Y-8276</strain>
    </source>
</reference>
<proteinExistence type="inferred from homology"/>
<sequence length="367" mass="41388">MSFEVGGKCLAFHGPLLYEAKILKIWDSEQKKVETLNDGSVTATVEGSDTDEVPVELADEDCYFIHYQGWKSTWDEWIGSDRIKEFNEDNVQLRKKLVEDARNAKKLQQKRKSTASGASSGPNRKKHASASSSSSSSSSSGGGGGGGGSKDESSKRSTSPQQNSNSNLNSYNKQIIIPISKITVHIPVKLKSKLVDDWEFITKDKKIIKLPQTENNINLILQNFKKYFITKKTNQLNSLINQSLMDEFIVGMKLYFNKILPKILLYRLERLQYDEILKKHGNNNLDLCNFYGSIHLLRLISILPELISTTTMDEQSVSVIVKHADILLSWLSTVEFNNFFNFDKIDQDGDSYYINTSSQYEGVALGM</sequence>
<dbReference type="PANTHER" id="PTHR10880">
    <property type="entry name" value="MORTALITY FACTOR 4-LIKE PROTEIN"/>
    <property type="match status" value="1"/>
</dbReference>
<evidence type="ECO:0000256" key="2">
    <source>
        <dbReference type="ARBA" id="ARBA00009093"/>
    </source>
</evidence>
<dbReference type="KEGG" id="kaf:KAFR_0B02060"/>
<evidence type="ECO:0000313" key="12">
    <source>
        <dbReference type="Proteomes" id="UP000005220"/>
    </source>
</evidence>
<dbReference type="Proteomes" id="UP000005220">
    <property type="component" value="Chromosome 2"/>
</dbReference>
<dbReference type="RefSeq" id="XP_003955639.1">
    <property type="nucleotide sequence ID" value="XM_003955590.1"/>
</dbReference>
<evidence type="ECO:0000256" key="6">
    <source>
        <dbReference type="ARBA" id="ARBA00023163"/>
    </source>
</evidence>
<dbReference type="AlphaFoldDB" id="H2AQ54"/>
<dbReference type="InterPro" id="IPR008676">
    <property type="entry name" value="MRG"/>
</dbReference>
<dbReference type="GeneID" id="13884912"/>
<protein>
    <recommendedName>
        <fullName evidence="3">Chromatin modification-related protein EAF3</fullName>
    </recommendedName>
</protein>
<dbReference type="GO" id="GO:1990453">
    <property type="term" value="C:nucleosome disassembly/reassembly complex"/>
    <property type="evidence" value="ECO:0007669"/>
    <property type="project" value="EnsemblFungi"/>
</dbReference>
<dbReference type="PIRSF" id="PIRSF038133">
    <property type="entry name" value="HAT_Nua4_EAF3/MRG15"/>
    <property type="match status" value="1"/>
</dbReference>
<comment type="similarity">
    <text evidence="2">Belongs to the MRG family.</text>
</comment>
<dbReference type="PANTHER" id="PTHR10880:SF15">
    <property type="entry name" value="MSL COMPLEX SUBUNIT 3"/>
    <property type="match status" value="1"/>
</dbReference>
<dbReference type="InterPro" id="IPR026541">
    <property type="entry name" value="MRG_dom"/>
</dbReference>
<evidence type="ECO:0000256" key="3">
    <source>
        <dbReference type="ARBA" id="ARBA00018505"/>
    </source>
</evidence>
<dbReference type="InParanoid" id="H2AQ54"/>
<name>H2AQ54_KAZAF</name>
<evidence type="ECO:0000256" key="1">
    <source>
        <dbReference type="ARBA" id="ARBA00004123"/>
    </source>
</evidence>
<keyword evidence="12" id="KW-1185">Reference proteome</keyword>
<dbReference type="GO" id="GO:0032221">
    <property type="term" value="C:Rpd3S complex"/>
    <property type="evidence" value="ECO:0007669"/>
    <property type="project" value="EnsemblFungi"/>
</dbReference>
<dbReference type="EMBL" id="HE650822">
    <property type="protein sequence ID" value="CCF56504.1"/>
    <property type="molecule type" value="Genomic_DNA"/>
</dbReference>
<dbReference type="InterPro" id="IPR038217">
    <property type="entry name" value="MRG_C_sf"/>
</dbReference>
<evidence type="ECO:0000259" key="10">
    <source>
        <dbReference type="Pfam" id="PF22732"/>
    </source>
</evidence>
<feature type="domain" description="MSL3 chromodomain-like" evidence="10">
    <location>
        <begin position="26"/>
        <end position="99"/>
    </location>
</feature>
<dbReference type="Gene3D" id="1.10.274.30">
    <property type="entry name" value="MRG domain"/>
    <property type="match status" value="1"/>
</dbReference>
<evidence type="ECO:0000256" key="8">
    <source>
        <dbReference type="SAM" id="MobiDB-lite"/>
    </source>
</evidence>
<dbReference type="GO" id="GO:0032968">
    <property type="term" value="P:positive regulation of transcription elongation by RNA polymerase II"/>
    <property type="evidence" value="ECO:0007669"/>
    <property type="project" value="EnsemblFungi"/>
</dbReference>
<dbReference type="GO" id="GO:0006368">
    <property type="term" value="P:transcription elongation by RNA polymerase II"/>
    <property type="evidence" value="ECO:0007669"/>
    <property type="project" value="EnsemblFungi"/>
</dbReference>
<dbReference type="GO" id="GO:0030174">
    <property type="term" value="P:regulation of DNA-templated DNA replication initiation"/>
    <property type="evidence" value="ECO:0007669"/>
    <property type="project" value="EnsemblFungi"/>
</dbReference>
<dbReference type="GO" id="GO:0006337">
    <property type="term" value="P:nucleosome disassembly"/>
    <property type="evidence" value="ECO:0007669"/>
    <property type="project" value="EnsemblFungi"/>
</dbReference>
<gene>
    <name evidence="11" type="primary">KAFR0B02060</name>
    <name evidence="11" type="ORF">KAFR_0B02060</name>
</gene>
<dbReference type="OrthoDB" id="124855at2759"/>
<feature type="region of interest" description="Disordered" evidence="8">
    <location>
        <begin position="104"/>
        <end position="167"/>
    </location>
</feature>
<dbReference type="FunCoup" id="H2AQ54">
    <property type="interactions" value="779"/>
</dbReference>
<dbReference type="GO" id="GO:0140003">
    <property type="term" value="F:histone H3K36me3 reader activity"/>
    <property type="evidence" value="ECO:0007669"/>
    <property type="project" value="EnsemblFungi"/>
</dbReference>
<evidence type="ECO:0000256" key="4">
    <source>
        <dbReference type="ARBA" id="ARBA00022853"/>
    </source>
</evidence>
<evidence type="ECO:0000259" key="9">
    <source>
        <dbReference type="Pfam" id="PF05712"/>
    </source>
</evidence>
<feature type="compositionally biased region" description="Low complexity" evidence="8">
    <location>
        <begin position="157"/>
        <end position="167"/>
    </location>
</feature>
<dbReference type="Pfam" id="PF22732">
    <property type="entry name" value="MSL3_chromo-like"/>
    <property type="match status" value="1"/>
</dbReference>
<dbReference type="STRING" id="1071382.H2AQ54"/>
<evidence type="ECO:0000256" key="5">
    <source>
        <dbReference type="ARBA" id="ARBA00023015"/>
    </source>
</evidence>
<dbReference type="GO" id="GO:0060195">
    <property type="term" value="P:negative regulation of antisense RNA transcription"/>
    <property type="evidence" value="ECO:0007669"/>
    <property type="project" value="EnsemblFungi"/>
</dbReference>
<dbReference type="GO" id="GO:0043487">
    <property type="term" value="P:regulation of RNA stability"/>
    <property type="evidence" value="ECO:0007669"/>
    <property type="project" value="EnsemblFungi"/>
</dbReference>
<dbReference type="GO" id="GO:0035267">
    <property type="term" value="C:NuA4 histone acetyltransferase complex"/>
    <property type="evidence" value="ECO:0007669"/>
    <property type="project" value="EnsemblFungi"/>
</dbReference>
<keyword evidence="7" id="KW-0539">Nucleus</keyword>
<keyword evidence="4" id="KW-0156">Chromatin regulator</keyword>
<dbReference type="Pfam" id="PF05712">
    <property type="entry name" value="MRG"/>
    <property type="match status" value="1"/>
</dbReference>
<dbReference type="HOGENOM" id="CLU_039566_1_1_1"/>
<organism evidence="11 12">
    <name type="scientific">Kazachstania africana (strain ATCC 22294 / BCRC 22015 / CBS 2517 / CECT 1963 / NBRC 1671 / NRRL Y-8276)</name>
    <name type="common">Yeast</name>
    <name type="synonym">Kluyveromyces africanus</name>
    <dbReference type="NCBI Taxonomy" id="1071382"/>
    <lineage>
        <taxon>Eukaryota</taxon>
        <taxon>Fungi</taxon>
        <taxon>Dikarya</taxon>
        <taxon>Ascomycota</taxon>
        <taxon>Saccharomycotina</taxon>
        <taxon>Saccharomycetes</taxon>
        <taxon>Saccharomycetales</taxon>
        <taxon>Saccharomycetaceae</taxon>
        <taxon>Kazachstania</taxon>
    </lineage>
</organism>
<dbReference type="GO" id="GO:0006281">
    <property type="term" value="P:DNA repair"/>
    <property type="evidence" value="ECO:0007669"/>
    <property type="project" value="EnsemblFungi"/>
</dbReference>
<dbReference type="SUPFAM" id="SSF54160">
    <property type="entry name" value="Chromo domain-like"/>
    <property type="match status" value="1"/>
</dbReference>
<keyword evidence="5" id="KW-0805">Transcription regulation</keyword>
<dbReference type="InterPro" id="IPR016197">
    <property type="entry name" value="Chromo-like_dom_sf"/>
</dbReference>
<dbReference type="eggNOG" id="KOG3001">
    <property type="taxonomic scope" value="Eukaryota"/>
</dbReference>
<evidence type="ECO:0000256" key="7">
    <source>
        <dbReference type="ARBA" id="ARBA00023242"/>
    </source>
</evidence>
<feature type="compositionally biased region" description="Low complexity" evidence="8">
    <location>
        <begin position="129"/>
        <end position="139"/>
    </location>
</feature>
<dbReference type="GO" id="GO:0006335">
    <property type="term" value="P:DNA replication-dependent chromatin assembly"/>
    <property type="evidence" value="ECO:0007669"/>
    <property type="project" value="EnsemblFungi"/>
</dbReference>
<keyword evidence="6" id="KW-0804">Transcription</keyword>
<dbReference type="PROSITE" id="PS51640">
    <property type="entry name" value="MRG"/>
    <property type="match status" value="1"/>
</dbReference>
<dbReference type="Gene3D" id="2.30.30.140">
    <property type="match status" value="1"/>
</dbReference>
<feature type="domain" description="MRG" evidence="9">
    <location>
        <begin position="180"/>
        <end position="341"/>
    </location>
</feature>